<evidence type="ECO:0000256" key="6">
    <source>
        <dbReference type="SAM" id="MobiDB-lite"/>
    </source>
</evidence>
<feature type="region of interest" description="Disordered" evidence="6">
    <location>
        <begin position="473"/>
        <end position="492"/>
    </location>
</feature>
<dbReference type="AlphaFoldDB" id="A0AAC9WEN7"/>
<protein>
    <submittedName>
        <fullName evidence="9">Teichuronic acid biosynthesis glycosyltransferase TuaH</fullName>
        <ecNumber evidence="9">2.4.-.-</ecNumber>
    </submittedName>
</protein>
<dbReference type="Gene3D" id="3.90.550.10">
    <property type="entry name" value="Spore Coat Polysaccharide Biosynthesis Protein SpsA, Chain A"/>
    <property type="match status" value="1"/>
</dbReference>
<evidence type="ECO:0000256" key="5">
    <source>
        <dbReference type="SAM" id="Coils"/>
    </source>
</evidence>
<evidence type="ECO:0000313" key="11">
    <source>
        <dbReference type="Proteomes" id="UP000192478"/>
    </source>
</evidence>
<proteinExistence type="inferred from homology"/>
<keyword evidence="3 9" id="KW-0328">Glycosyltransferase</keyword>
<feature type="coiled-coil region" evidence="5">
    <location>
        <begin position="371"/>
        <end position="436"/>
    </location>
</feature>
<reference evidence="8 10" key="1">
    <citation type="submission" date="2016-10" db="EMBL/GenBank/DDBJ databases">
        <title>Complete Genome Sequence of Acetogen Clostridium formicoaceticum ATCC 27076.</title>
        <authorList>
            <person name="Bao T."/>
            <person name="Cheng C."/>
            <person name="Zhao J."/>
            <person name="Yang S.-T."/>
            <person name="Wang J."/>
            <person name="Wang M."/>
        </authorList>
    </citation>
    <scope>NUCLEOTIDE SEQUENCE [LARGE SCALE GENOMIC DNA]</scope>
    <source>
        <strain evidence="8 10">ATCC 27076</strain>
    </source>
</reference>
<keyword evidence="4 9" id="KW-0808">Transferase</keyword>
<evidence type="ECO:0000313" key="9">
    <source>
        <dbReference type="EMBL" id="ARE85828.1"/>
    </source>
</evidence>
<dbReference type="EC" id="2.4.-.-" evidence="9"/>
<dbReference type="CDD" id="cd04186">
    <property type="entry name" value="GT_2_like_c"/>
    <property type="match status" value="1"/>
</dbReference>
<dbReference type="InterPro" id="IPR001173">
    <property type="entry name" value="Glyco_trans_2-like"/>
</dbReference>
<keyword evidence="5" id="KW-0175">Coiled coil</keyword>
<dbReference type="InterPro" id="IPR029063">
    <property type="entry name" value="SAM-dependent_MTases_sf"/>
</dbReference>
<dbReference type="Proteomes" id="UP000177894">
    <property type="component" value="Chromosome"/>
</dbReference>
<organism evidence="9 11">
    <name type="scientific">Clostridium formicaceticum</name>
    <dbReference type="NCBI Taxonomy" id="1497"/>
    <lineage>
        <taxon>Bacteria</taxon>
        <taxon>Bacillati</taxon>
        <taxon>Bacillota</taxon>
        <taxon>Clostridia</taxon>
        <taxon>Eubacteriales</taxon>
        <taxon>Clostridiaceae</taxon>
        <taxon>Clostridium</taxon>
    </lineage>
</organism>
<accession>A0AAC9WEN7</accession>
<gene>
    <name evidence="9" type="primary">tuaH_1</name>
    <name evidence="8" type="ORF">BJL90_06265</name>
    <name evidence="9" type="ORF">CLFO_01440</name>
</gene>
<evidence type="ECO:0000259" key="7">
    <source>
        <dbReference type="Pfam" id="PF00535"/>
    </source>
</evidence>
<reference evidence="9 11" key="2">
    <citation type="submission" date="2017-03" db="EMBL/GenBank/DDBJ databases">
        <title>Complete sequence of Clostridium formicaceticum DSM 92.</title>
        <authorList>
            <person name="Poehlein A."/>
            <person name="Karl M."/>
            <person name="Bengelsdorf F.R."/>
            <person name="Duerre P."/>
            <person name="Daniel R."/>
        </authorList>
    </citation>
    <scope>NUCLEOTIDE SEQUENCE [LARGE SCALE GENOMIC DNA]</scope>
    <source>
        <strain evidence="9 11">DSM 92</strain>
    </source>
</reference>
<dbReference type="Pfam" id="PF13692">
    <property type="entry name" value="Glyco_trans_1_4"/>
    <property type="match status" value="1"/>
</dbReference>
<dbReference type="EMBL" id="CP017603">
    <property type="protein sequence ID" value="AOY75534.1"/>
    <property type="molecule type" value="Genomic_DNA"/>
</dbReference>
<dbReference type="Pfam" id="PF13489">
    <property type="entry name" value="Methyltransf_23"/>
    <property type="match status" value="1"/>
</dbReference>
<dbReference type="Pfam" id="PF00535">
    <property type="entry name" value="Glycos_transf_2"/>
    <property type="match status" value="1"/>
</dbReference>
<comment type="pathway">
    <text evidence="1">Cell wall biogenesis; cell wall polysaccharide biosynthesis.</text>
</comment>
<evidence type="ECO:0000256" key="2">
    <source>
        <dbReference type="ARBA" id="ARBA00006739"/>
    </source>
</evidence>
<dbReference type="Gene3D" id="3.40.50.2000">
    <property type="entry name" value="Glycogen Phosphorylase B"/>
    <property type="match status" value="1"/>
</dbReference>
<dbReference type="InterPro" id="IPR029044">
    <property type="entry name" value="Nucleotide-diphossugar_trans"/>
</dbReference>
<dbReference type="Gene3D" id="3.40.50.150">
    <property type="entry name" value="Vaccinia Virus protein VP39"/>
    <property type="match status" value="1"/>
</dbReference>
<dbReference type="PANTHER" id="PTHR43179:SF12">
    <property type="entry name" value="GALACTOFURANOSYLTRANSFERASE GLFT2"/>
    <property type="match status" value="1"/>
</dbReference>
<keyword evidence="10" id="KW-1185">Reference proteome</keyword>
<dbReference type="SUPFAM" id="SSF53756">
    <property type="entry name" value="UDP-Glycosyltransferase/glycogen phosphorylase"/>
    <property type="match status" value="1"/>
</dbReference>
<dbReference type="CDD" id="cd02440">
    <property type="entry name" value="AdoMet_MTases"/>
    <property type="match status" value="1"/>
</dbReference>
<dbReference type="SUPFAM" id="SSF53335">
    <property type="entry name" value="S-adenosyl-L-methionine-dependent methyltransferases"/>
    <property type="match status" value="1"/>
</dbReference>
<evidence type="ECO:0000256" key="4">
    <source>
        <dbReference type="ARBA" id="ARBA00022679"/>
    </source>
</evidence>
<evidence type="ECO:0000313" key="8">
    <source>
        <dbReference type="EMBL" id="AOY75534.1"/>
    </source>
</evidence>
<evidence type="ECO:0000256" key="1">
    <source>
        <dbReference type="ARBA" id="ARBA00004776"/>
    </source>
</evidence>
<evidence type="ECO:0000256" key="3">
    <source>
        <dbReference type="ARBA" id="ARBA00022676"/>
    </source>
</evidence>
<dbReference type="EMBL" id="CP020559">
    <property type="protein sequence ID" value="ARE85828.1"/>
    <property type="molecule type" value="Genomic_DNA"/>
</dbReference>
<dbReference type="PANTHER" id="PTHR43179">
    <property type="entry name" value="RHAMNOSYLTRANSFERASE WBBL"/>
    <property type="match status" value="1"/>
</dbReference>
<dbReference type="KEGG" id="cfm:BJL90_06265"/>
<dbReference type="Proteomes" id="UP000192478">
    <property type="component" value="Chromosome"/>
</dbReference>
<feature type="coiled-coil region" evidence="5">
    <location>
        <begin position="231"/>
        <end position="307"/>
    </location>
</feature>
<feature type="domain" description="Glycosyltransferase 2-like" evidence="7">
    <location>
        <begin position="888"/>
        <end position="1060"/>
    </location>
</feature>
<dbReference type="SUPFAM" id="SSF53448">
    <property type="entry name" value="Nucleotide-diphospho-sugar transferases"/>
    <property type="match status" value="1"/>
</dbReference>
<sequence length="1141" mass="133451">MDEFKYNYKIDMESDTTAAKVAKLVGYNKHVLDIGCATGYMAEVLEKHFNCDVVGIEIDQEAAKVAAKFCKKVIVGNIEELNLSKELDKCQFDVIIFSDVLEHLKNPWEVLSQIKGFLKRDGYIVASIPNITHSSVVLELLKGKFNYKERGLLDNTHLRFFTKESITDLFESIGYYIESIDRKRILPEDTEFNIELKEFPGEIIEYLKNNEEYTTYQFIIKAYKATEHKAIEMLRKKLVEKEKILENIKTEYRQLEKDVKRYKGNIEEHLKVIEQKDRDITVYIQNIKDKEDKIEELFRVLESKDADIKIYLENIELKDQKNQELLEIIELKDSIISSHLDTISQKGMIIEQFSEVVETKEKIKGRLDSRIEDMQEILSQLNEVINQLEIERYEKEIKENEINNLESKNRELSTSMQNKEQEISKLENQLNLIYMSGFWKLATRYYRIRDNVWPLNKVYQYVKKKKLRKAQNLRLSTNNESNQTAHEDSLSTSPLIKQQNIEASGNITFKPHLASKDSSKYDIIFFSIIDWEFRYQRPQHIASYMANQGYRVFYFNVNFTSSNLAIKDKGGNLKIVTLPNDLGSRIYDVAFDQRLSHIANELNRIIVEYGIKSSVIFVEYPNWQPLATYLKDKYGYRIIFDYLDDFTGFNTNNITLVEYNDKLFDSSDRIIATSQFLHEKAKIKTEEIDIVRNGTEFSHFNKAHKLSNKKAEGKSPVIGYYGAIAEWFDMGKIEYLAKTRPDWEIVLIGDYSYANVNEASKLSNIKFLGEKPYKELPEYLKNFDVCIIPFKADRDLIKATNPVKFYEYLSAGKKIVATEIPELMAFSNKFVYLTNDNEKFAQYIEKCLNNSDDLAPLEEKLEFARSQDWENRCKDIQKIIKKTHKLASIIIVTYNNLKYTKECINSILEKTSYPNYEIIIVDNQSKDDTAEYLKELDKNYSHIKVILNDENYGFAKGNNVGIKEAQGDYIILLNNDTVVTRGWLSGLIKHLDREQQLGLIGPVTNSIGNEAKINVPYTNIKDMDDFAEDYTSKNFNTLYRNIEVLAMFCVAMRRDVFEQVGYLDETFGIGMFEDDDYSYRIKEKGYYVACAEDIFIHHYGSASFSKLQDKTYRELFEKNKKIFEEKWNMNWTPHSYREGVN</sequence>
<name>A0AAC9WEN7_9CLOT</name>
<dbReference type="GO" id="GO:0016757">
    <property type="term" value="F:glycosyltransferase activity"/>
    <property type="evidence" value="ECO:0007669"/>
    <property type="project" value="UniProtKB-KW"/>
</dbReference>
<dbReference type="RefSeq" id="WP_070965456.1">
    <property type="nucleotide sequence ID" value="NZ_CP017603.1"/>
</dbReference>
<evidence type="ECO:0000313" key="10">
    <source>
        <dbReference type="Proteomes" id="UP000177894"/>
    </source>
</evidence>
<comment type="similarity">
    <text evidence="2">Belongs to the glycosyltransferase 2 family.</text>
</comment>